<dbReference type="PANTHER" id="PTHR47926">
    <property type="entry name" value="PENTATRICOPEPTIDE REPEAT-CONTAINING PROTEIN"/>
    <property type="match status" value="1"/>
</dbReference>
<dbReference type="AlphaFoldDB" id="A0AAP0SDC3"/>
<name>A0AAP0SDC3_LIQFO</name>
<organism evidence="3 4">
    <name type="scientific">Liquidambar formosana</name>
    <name type="common">Formosan gum</name>
    <dbReference type="NCBI Taxonomy" id="63359"/>
    <lineage>
        <taxon>Eukaryota</taxon>
        <taxon>Viridiplantae</taxon>
        <taxon>Streptophyta</taxon>
        <taxon>Embryophyta</taxon>
        <taxon>Tracheophyta</taxon>
        <taxon>Spermatophyta</taxon>
        <taxon>Magnoliopsida</taxon>
        <taxon>eudicotyledons</taxon>
        <taxon>Gunneridae</taxon>
        <taxon>Pentapetalae</taxon>
        <taxon>Saxifragales</taxon>
        <taxon>Altingiaceae</taxon>
        <taxon>Liquidambar</taxon>
    </lineage>
</organism>
<evidence type="ECO:0000313" key="3">
    <source>
        <dbReference type="EMBL" id="KAK9292640.1"/>
    </source>
</evidence>
<dbReference type="InterPro" id="IPR011990">
    <property type="entry name" value="TPR-like_helical_dom_sf"/>
</dbReference>
<sequence>MYFLPRLSHLPLLHLKTTSIHHIKQLHAQLITKGLKSPTLFAKLIDRYCAVSATNHAHQIFAHFDEPHVYLFNTLIRCTLPRTAILVFANWVSRGDLVFDDFTYIFLLGACARSSSPLALWEGKQIHSRIIKHGIASNVLVQTTAIHFYASNKDVSSARRVFDEMGMRTSVTWNAMMTGYCSQRERASCYARHALMLFKNMLVDVCGAKPTDTTMVCVLSAASQLGVLETGVCVHGYIEKTILGPENDVFIGTGLVDMYSKCGCLSSAFCIFWRMREKNVLTWTAMMTGLAIHGKGKEALELLHAMEGHNSRPNAVTFTSLFSACCHSGLVDEGLHLFQSMRSKFGVTPTIHHYGCIVDLLGKAGLLKEAYEFIMDMPVEPDAILWRSLLSACKVHGDAVMGEKVGKLLLQLQSDLGFLDLTDTSEDYVALSNVYASAEKWEDVEMVREVMKVKGIETKPGCSSVQCISHHCFDGL</sequence>
<dbReference type="InterPro" id="IPR046960">
    <property type="entry name" value="PPR_At4g14850-like_plant"/>
</dbReference>
<dbReference type="Gene3D" id="1.25.40.10">
    <property type="entry name" value="Tetratricopeptide repeat domain"/>
    <property type="match status" value="3"/>
</dbReference>
<evidence type="ECO:0008006" key="5">
    <source>
        <dbReference type="Google" id="ProtNLM"/>
    </source>
</evidence>
<dbReference type="GO" id="GO:0003723">
    <property type="term" value="F:RNA binding"/>
    <property type="evidence" value="ECO:0007669"/>
    <property type="project" value="InterPro"/>
</dbReference>
<feature type="repeat" description="PPR" evidence="2">
    <location>
        <begin position="314"/>
        <end position="344"/>
    </location>
</feature>
<dbReference type="Pfam" id="PF01535">
    <property type="entry name" value="PPR"/>
    <property type="match status" value="3"/>
</dbReference>
<reference evidence="3 4" key="1">
    <citation type="journal article" date="2024" name="Plant J.">
        <title>Genome sequences and population genomics reveal climatic adaptation and genomic divergence between two closely related sweetgum species.</title>
        <authorList>
            <person name="Xu W.Q."/>
            <person name="Ren C.Q."/>
            <person name="Zhang X.Y."/>
            <person name="Comes H.P."/>
            <person name="Liu X.H."/>
            <person name="Li Y.G."/>
            <person name="Kettle C.J."/>
            <person name="Jalonen R."/>
            <person name="Gaisberger H."/>
            <person name="Ma Y.Z."/>
            <person name="Qiu Y.X."/>
        </authorList>
    </citation>
    <scope>NUCLEOTIDE SEQUENCE [LARGE SCALE GENOMIC DNA]</scope>
    <source>
        <strain evidence="3">Hangzhou</strain>
    </source>
</reference>
<dbReference type="GO" id="GO:0009451">
    <property type="term" value="P:RNA modification"/>
    <property type="evidence" value="ECO:0007669"/>
    <property type="project" value="InterPro"/>
</dbReference>
<keyword evidence="4" id="KW-1185">Reference proteome</keyword>
<dbReference type="PANTHER" id="PTHR47926:SF537">
    <property type="entry name" value="PENTACOTRIPEPTIDE-REPEAT REGION OF PRORP DOMAIN-CONTAINING PROTEIN"/>
    <property type="match status" value="1"/>
</dbReference>
<evidence type="ECO:0000256" key="2">
    <source>
        <dbReference type="PROSITE-ProRule" id="PRU00708"/>
    </source>
</evidence>
<comment type="caution">
    <text evidence="3">The sequence shown here is derived from an EMBL/GenBank/DDBJ whole genome shotgun (WGS) entry which is preliminary data.</text>
</comment>
<keyword evidence="1" id="KW-0677">Repeat</keyword>
<dbReference type="EMBL" id="JBBPBK010000001">
    <property type="protein sequence ID" value="KAK9292640.1"/>
    <property type="molecule type" value="Genomic_DNA"/>
</dbReference>
<dbReference type="Proteomes" id="UP001415857">
    <property type="component" value="Unassembled WGS sequence"/>
</dbReference>
<protein>
    <recommendedName>
        <fullName evidence="5">Pentatricopeptide repeat-containing protein</fullName>
    </recommendedName>
</protein>
<feature type="repeat" description="PPR" evidence="2">
    <location>
        <begin position="279"/>
        <end position="313"/>
    </location>
</feature>
<gene>
    <name evidence="3" type="ORF">L1049_020617</name>
</gene>
<accession>A0AAP0SDC3</accession>
<dbReference type="Pfam" id="PF20431">
    <property type="entry name" value="E_motif"/>
    <property type="match status" value="1"/>
</dbReference>
<dbReference type="InterPro" id="IPR002885">
    <property type="entry name" value="PPR_rpt"/>
</dbReference>
<proteinExistence type="predicted"/>
<dbReference type="PROSITE" id="PS51375">
    <property type="entry name" value="PPR"/>
    <property type="match status" value="2"/>
</dbReference>
<evidence type="ECO:0000313" key="4">
    <source>
        <dbReference type="Proteomes" id="UP001415857"/>
    </source>
</evidence>
<evidence type="ECO:0000256" key="1">
    <source>
        <dbReference type="ARBA" id="ARBA00022737"/>
    </source>
</evidence>
<dbReference type="FunFam" id="1.25.40.10:FF:000090">
    <property type="entry name" value="Pentatricopeptide repeat-containing protein, chloroplastic"/>
    <property type="match status" value="1"/>
</dbReference>
<dbReference type="InterPro" id="IPR046848">
    <property type="entry name" value="E_motif"/>
</dbReference>
<dbReference type="Pfam" id="PF13041">
    <property type="entry name" value="PPR_2"/>
    <property type="match status" value="1"/>
</dbReference>
<dbReference type="NCBIfam" id="TIGR00756">
    <property type="entry name" value="PPR"/>
    <property type="match status" value="2"/>
</dbReference>